<sequence length="147" mass="16357">AKMADLEAVLADVSYLMAMEKSRSQPAARASKRIVLPDPSPSSIERPSFTVELQLSQMAPPECRPSGKRWIGIVEPSDVIGTAGWPWSYRDGSVVSRKLSAFGETKDVTHPLQEEVLQLFRRGMFVCVPYTQPRIPIQEDQNQKSVA</sequence>
<gene>
    <name evidence="2" type="ORF">TELCIR_19193</name>
</gene>
<protein>
    <submittedName>
        <fullName evidence="2">Uncharacterized protein</fullName>
    </submittedName>
</protein>
<dbReference type="EMBL" id="KZ358082">
    <property type="protein sequence ID" value="PIO59346.1"/>
    <property type="molecule type" value="Genomic_DNA"/>
</dbReference>
<reference evidence="2 3" key="1">
    <citation type="submission" date="2015-09" db="EMBL/GenBank/DDBJ databases">
        <title>Draft genome of the parasitic nematode Teladorsagia circumcincta isolate WARC Sus (inbred).</title>
        <authorList>
            <person name="Mitreva M."/>
        </authorList>
    </citation>
    <scope>NUCLEOTIDE SEQUENCE [LARGE SCALE GENOMIC DNA]</scope>
    <source>
        <strain evidence="2 3">S</strain>
    </source>
</reference>
<evidence type="ECO:0000256" key="1">
    <source>
        <dbReference type="SAM" id="MobiDB-lite"/>
    </source>
</evidence>
<feature type="region of interest" description="Disordered" evidence="1">
    <location>
        <begin position="23"/>
        <end position="42"/>
    </location>
</feature>
<accession>A0A2G9TN00</accession>
<keyword evidence="3" id="KW-1185">Reference proteome</keyword>
<evidence type="ECO:0000313" key="2">
    <source>
        <dbReference type="EMBL" id="PIO59346.1"/>
    </source>
</evidence>
<feature type="non-terminal residue" evidence="2">
    <location>
        <position position="1"/>
    </location>
</feature>
<organism evidence="2 3">
    <name type="scientific">Teladorsagia circumcincta</name>
    <name type="common">Brown stomach worm</name>
    <name type="synonym">Ostertagia circumcincta</name>
    <dbReference type="NCBI Taxonomy" id="45464"/>
    <lineage>
        <taxon>Eukaryota</taxon>
        <taxon>Metazoa</taxon>
        <taxon>Ecdysozoa</taxon>
        <taxon>Nematoda</taxon>
        <taxon>Chromadorea</taxon>
        <taxon>Rhabditida</taxon>
        <taxon>Rhabditina</taxon>
        <taxon>Rhabditomorpha</taxon>
        <taxon>Strongyloidea</taxon>
        <taxon>Trichostrongylidae</taxon>
        <taxon>Teladorsagia</taxon>
    </lineage>
</organism>
<proteinExistence type="predicted"/>
<dbReference type="OrthoDB" id="354826at2759"/>
<dbReference type="AlphaFoldDB" id="A0A2G9TN00"/>
<feature type="non-terminal residue" evidence="2">
    <location>
        <position position="147"/>
    </location>
</feature>
<dbReference type="Proteomes" id="UP000230423">
    <property type="component" value="Unassembled WGS sequence"/>
</dbReference>
<evidence type="ECO:0000313" key="3">
    <source>
        <dbReference type="Proteomes" id="UP000230423"/>
    </source>
</evidence>
<name>A0A2G9TN00_TELCI</name>